<dbReference type="InterPro" id="IPR003961">
    <property type="entry name" value="FN3_dom"/>
</dbReference>
<name>A0A914UPF6_9BILA</name>
<dbReference type="CDD" id="cd00063">
    <property type="entry name" value="FN3"/>
    <property type="match status" value="2"/>
</dbReference>
<feature type="domain" description="Fibronectin type-III" evidence="4">
    <location>
        <begin position="315"/>
        <end position="414"/>
    </location>
</feature>
<keyword evidence="3" id="KW-1133">Transmembrane helix</keyword>
<evidence type="ECO:0000256" key="2">
    <source>
        <dbReference type="PROSITE-ProRule" id="PRU10141"/>
    </source>
</evidence>
<dbReference type="PANTHER" id="PTHR46708">
    <property type="entry name" value="TENASCIN"/>
    <property type="match status" value="1"/>
</dbReference>
<dbReference type="InterPro" id="IPR013783">
    <property type="entry name" value="Ig-like_fold"/>
</dbReference>
<feature type="transmembrane region" description="Helical" evidence="3">
    <location>
        <begin position="420"/>
        <end position="444"/>
    </location>
</feature>
<sequence>VTVTPPTTAAACQDLSLPQTEYEVLFKRRDSEKTKHVTSFENTIQINEDVLDLDTDYEVAVTWRNRFSQPKDLSRTKPLTTGFGYPSAPKSAQAYSLSPDTILVFWSLPDQPNAPLDELRYRITVQSSTQAAAAAGGIAYADGKFAAASSPNVTCLVDKCQAKIPDLKRSTEYKIWITALHKDSVDLMNIDGRSNETSAKTLDVPGSLTAEKLSGAELMLKWTTLNKDNALKQINVEYKVSGVPDGTWQTAPNGTFDPKLQSEVEMKLSNLRSATTYDYRYNAIYENELKNDDTSYSISQVYNKAPLQMRTIAGIPSAPQNVRSYADAEGWLVKWQAPANDGGESILSFVIDYRPNASAEWQTVEESVPGSQLIWRPQNLHPDKDKSEFRVAAVNSIGVGAYGSSKDMPEIEGNGDGSNMGLVVAAAVLILLLVAALCVGAFIWHWRRNKKRMSKAQAVFTLTPIRPGIGGGNHNSPAHMPAELVEELKSLPHVPKSCVNLVRILGKGSFGEVFEGLACNLPRIGPKSLRVAVKVRATVLHA</sequence>
<keyword evidence="3" id="KW-0812">Transmembrane</keyword>
<evidence type="ECO:0000256" key="1">
    <source>
        <dbReference type="ARBA" id="ARBA00022737"/>
    </source>
</evidence>
<organism evidence="5 6">
    <name type="scientific">Plectus sambesii</name>
    <dbReference type="NCBI Taxonomy" id="2011161"/>
    <lineage>
        <taxon>Eukaryota</taxon>
        <taxon>Metazoa</taxon>
        <taxon>Ecdysozoa</taxon>
        <taxon>Nematoda</taxon>
        <taxon>Chromadorea</taxon>
        <taxon>Plectida</taxon>
        <taxon>Plectina</taxon>
        <taxon>Plectoidea</taxon>
        <taxon>Plectidae</taxon>
        <taxon>Plectus</taxon>
    </lineage>
</organism>
<evidence type="ECO:0000259" key="4">
    <source>
        <dbReference type="PROSITE" id="PS50853"/>
    </source>
</evidence>
<dbReference type="InterPro" id="IPR050991">
    <property type="entry name" value="ECM_Regulatory_Proteins"/>
</dbReference>
<dbReference type="PANTHER" id="PTHR46708:SF2">
    <property type="entry name" value="FIBRONECTIN TYPE-III DOMAIN-CONTAINING PROTEIN"/>
    <property type="match status" value="1"/>
</dbReference>
<dbReference type="Gene3D" id="2.60.40.10">
    <property type="entry name" value="Immunoglobulins"/>
    <property type="match status" value="3"/>
</dbReference>
<keyword evidence="5" id="KW-1185">Reference proteome</keyword>
<dbReference type="InterPro" id="IPR017441">
    <property type="entry name" value="Protein_kinase_ATP_BS"/>
</dbReference>
<dbReference type="SMART" id="SM00060">
    <property type="entry name" value="FN3"/>
    <property type="match status" value="3"/>
</dbReference>
<dbReference type="PROSITE" id="PS50853">
    <property type="entry name" value="FN3"/>
    <property type="match status" value="1"/>
</dbReference>
<dbReference type="InterPro" id="IPR036116">
    <property type="entry name" value="FN3_sf"/>
</dbReference>
<protein>
    <submittedName>
        <fullName evidence="6">Fibronectin type-III domain-containing protein</fullName>
    </submittedName>
</protein>
<evidence type="ECO:0000313" key="6">
    <source>
        <dbReference type="WBParaSite" id="PSAMB.scaffold11569size3263.g34263.t1"/>
    </source>
</evidence>
<reference evidence="6" key="1">
    <citation type="submission" date="2022-11" db="UniProtKB">
        <authorList>
            <consortium name="WormBaseParasite"/>
        </authorList>
    </citation>
    <scope>IDENTIFICATION</scope>
</reference>
<accession>A0A914UPF6</accession>
<keyword evidence="1" id="KW-0677">Repeat</keyword>
<dbReference type="AlphaFoldDB" id="A0A914UPF6"/>
<feature type="binding site" evidence="2">
    <location>
        <position position="534"/>
    </location>
    <ligand>
        <name>ATP</name>
        <dbReference type="ChEBI" id="CHEBI:30616"/>
    </ligand>
</feature>
<dbReference type="Gene3D" id="3.30.200.20">
    <property type="entry name" value="Phosphorylase Kinase, domain 1"/>
    <property type="match status" value="1"/>
</dbReference>
<dbReference type="GO" id="GO:0005524">
    <property type="term" value="F:ATP binding"/>
    <property type="evidence" value="ECO:0007669"/>
    <property type="project" value="UniProtKB-UniRule"/>
</dbReference>
<evidence type="ECO:0000313" key="5">
    <source>
        <dbReference type="Proteomes" id="UP000887566"/>
    </source>
</evidence>
<dbReference type="Proteomes" id="UP000887566">
    <property type="component" value="Unplaced"/>
</dbReference>
<evidence type="ECO:0000256" key="3">
    <source>
        <dbReference type="SAM" id="Phobius"/>
    </source>
</evidence>
<dbReference type="WBParaSite" id="PSAMB.scaffold11569size3263.g34263.t1">
    <property type="protein sequence ID" value="PSAMB.scaffold11569size3263.g34263.t1"/>
    <property type="gene ID" value="PSAMB.scaffold11569size3263.g34263"/>
</dbReference>
<proteinExistence type="predicted"/>
<dbReference type="PROSITE" id="PS00107">
    <property type="entry name" value="PROTEIN_KINASE_ATP"/>
    <property type="match status" value="1"/>
</dbReference>
<dbReference type="Pfam" id="PF00041">
    <property type="entry name" value="fn3"/>
    <property type="match status" value="1"/>
</dbReference>
<keyword evidence="3" id="KW-0472">Membrane</keyword>
<dbReference type="SUPFAM" id="SSF49265">
    <property type="entry name" value="Fibronectin type III"/>
    <property type="match status" value="2"/>
</dbReference>
<keyword evidence="2" id="KW-0547">Nucleotide-binding</keyword>
<keyword evidence="2" id="KW-0067">ATP-binding</keyword>